<dbReference type="EMBL" id="BMHA01000014">
    <property type="protein sequence ID" value="GGI09052.1"/>
    <property type="molecule type" value="Genomic_DNA"/>
</dbReference>
<name>A0A8J3ACY4_9ACTN</name>
<comment type="caution">
    <text evidence="1">The sequence shown here is derived from an EMBL/GenBank/DDBJ whole genome shotgun (WGS) entry which is preliminary data.</text>
</comment>
<protein>
    <submittedName>
        <fullName evidence="1">Uncharacterized protein</fullName>
    </submittedName>
</protein>
<dbReference type="Proteomes" id="UP000650511">
    <property type="component" value="Unassembled WGS sequence"/>
</dbReference>
<proteinExistence type="predicted"/>
<keyword evidence="2" id="KW-1185">Reference proteome</keyword>
<evidence type="ECO:0000313" key="2">
    <source>
        <dbReference type="Proteomes" id="UP000650511"/>
    </source>
</evidence>
<organism evidence="1 2">
    <name type="scientific">Egicoccus halophilus</name>
    <dbReference type="NCBI Taxonomy" id="1670830"/>
    <lineage>
        <taxon>Bacteria</taxon>
        <taxon>Bacillati</taxon>
        <taxon>Actinomycetota</taxon>
        <taxon>Nitriliruptoria</taxon>
        <taxon>Egicoccales</taxon>
        <taxon>Egicoccaceae</taxon>
        <taxon>Egicoccus</taxon>
    </lineage>
</organism>
<sequence>MQLRGHGIRAELPRGWEGAIRREPMHVDGEVGPFAAAAAAAAAAKGPPVVHLATFALPNERGDFGSGAVDLMADDDAFVALLEYGTEEADTPLFAAQGLPRRLDPRTFSTRSLQRSMRNQAGWQHFFTEAGRAFCLYVVLGDHGDVNRQVRRVEAVLAQISIDPAQPGEERP</sequence>
<dbReference type="RefSeq" id="WP_130650206.1">
    <property type="nucleotide sequence ID" value="NZ_BMHA01000014.1"/>
</dbReference>
<reference evidence="1" key="2">
    <citation type="submission" date="2020-09" db="EMBL/GenBank/DDBJ databases">
        <authorList>
            <person name="Sun Q."/>
            <person name="Zhou Y."/>
        </authorList>
    </citation>
    <scope>NUCLEOTIDE SEQUENCE</scope>
    <source>
        <strain evidence="1">CGMCC 1.14988</strain>
    </source>
</reference>
<accession>A0A8J3ACY4</accession>
<dbReference type="AlphaFoldDB" id="A0A8J3ACY4"/>
<dbReference type="OrthoDB" id="5242890at2"/>
<gene>
    <name evidence="1" type="ORF">GCM10011354_32150</name>
</gene>
<reference evidence="1" key="1">
    <citation type="journal article" date="2014" name="Int. J. Syst. Evol. Microbiol.">
        <title>Complete genome sequence of Corynebacterium casei LMG S-19264T (=DSM 44701T), isolated from a smear-ripened cheese.</title>
        <authorList>
            <consortium name="US DOE Joint Genome Institute (JGI-PGF)"/>
            <person name="Walter F."/>
            <person name="Albersmeier A."/>
            <person name="Kalinowski J."/>
            <person name="Ruckert C."/>
        </authorList>
    </citation>
    <scope>NUCLEOTIDE SEQUENCE</scope>
    <source>
        <strain evidence="1">CGMCC 1.14988</strain>
    </source>
</reference>
<evidence type="ECO:0000313" key="1">
    <source>
        <dbReference type="EMBL" id="GGI09052.1"/>
    </source>
</evidence>